<feature type="region of interest" description="Disordered" evidence="1">
    <location>
        <begin position="253"/>
        <end position="276"/>
    </location>
</feature>
<feature type="compositionally biased region" description="Polar residues" evidence="1">
    <location>
        <begin position="437"/>
        <end position="450"/>
    </location>
</feature>
<organism evidence="2 3">
    <name type="scientific">Ascosphaera apis ARSEF 7405</name>
    <dbReference type="NCBI Taxonomy" id="392613"/>
    <lineage>
        <taxon>Eukaryota</taxon>
        <taxon>Fungi</taxon>
        <taxon>Dikarya</taxon>
        <taxon>Ascomycota</taxon>
        <taxon>Pezizomycotina</taxon>
        <taxon>Eurotiomycetes</taxon>
        <taxon>Eurotiomycetidae</taxon>
        <taxon>Onygenales</taxon>
        <taxon>Ascosphaeraceae</taxon>
        <taxon>Ascosphaera</taxon>
    </lineage>
</organism>
<keyword evidence="3" id="KW-1185">Reference proteome</keyword>
<feature type="region of interest" description="Disordered" evidence="1">
    <location>
        <begin position="437"/>
        <end position="494"/>
    </location>
</feature>
<dbReference type="EMBL" id="AZGZ01000023">
    <property type="protein sequence ID" value="KZZ88823.1"/>
    <property type="molecule type" value="Genomic_DNA"/>
</dbReference>
<dbReference type="Proteomes" id="UP000242877">
    <property type="component" value="Unassembled WGS sequence"/>
</dbReference>
<proteinExistence type="predicted"/>
<comment type="caution">
    <text evidence="2">The sequence shown here is derived from an EMBL/GenBank/DDBJ whole genome shotgun (WGS) entry which is preliminary data.</text>
</comment>
<gene>
    <name evidence="2" type="ORF">AAP_04615</name>
</gene>
<dbReference type="VEuPathDB" id="FungiDB:AAP_04615"/>
<evidence type="ECO:0000313" key="3">
    <source>
        <dbReference type="Proteomes" id="UP000242877"/>
    </source>
</evidence>
<sequence length="494" mass="55344">MPVQLAPPQAPAPARPPYPPHGLTRFLSAVTNSRQTTRLECGGKSYDAPTQLFRPCVRSTHMPSDSPSLISYDKVDEVVFDEYILWIYQYDQSAVIDQYNPEVVYQLASFALSNSITQLYNQLVIRIASKNQLPSLNAIRHVWKKNQMDSLLGKFICKIIFDNCLALHNQAGGSLEHLNGRSHALAAIFEEFPDIKQKCFELLLKSDHGGPCTYHDHSFTGKIPMGRESPSADQLGCPFTRYYHPIAYDDDSILRGQSDRDPTTTPESARHRVLQGGLKHSSYFSRTQRGVPTVHPINTQLSNRDQARRPTLSRSTFLPRGNDGYCWGAPDEEFEDPDPFEAMQPQPQSLPYPTSYANLLAAYRAQERYLLSNPASAGVAANIETERLRPRRTGHLRLLNLPNFNVELTQSQPTRPESLPPMDDSINVLEDITEQASLQANPRSPSSSSPKVAPTRPSERLADAPSPERPQAGKRAATQRRSTPKRTRIDSEES</sequence>
<evidence type="ECO:0000256" key="1">
    <source>
        <dbReference type="SAM" id="MobiDB-lite"/>
    </source>
</evidence>
<protein>
    <recommendedName>
        <fullName evidence="4">BTB/POZ fold protein</fullName>
    </recommendedName>
</protein>
<name>A0A162I5C7_9EURO</name>
<reference evidence="2 3" key="1">
    <citation type="journal article" date="2016" name="Genome Biol. Evol.">
        <title>Divergent and convergent evolution of fungal pathogenicity.</title>
        <authorList>
            <person name="Shang Y."/>
            <person name="Xiao G."/>
            <person name="Zheng P."/>
            <person name="Cen K."/>
            <person name="Zhan S."/>
            <person name="Wang C."/>
        </authorList>
    </citation>
    <scope>NUCLEOTIDE SEQUENCE [LARGE SCALE GENOMIC DNA]</scope>
    <source>
        <strain evidence="2 3">ARSEF 7405</strain>
    </source>
</reference>
<evidence type="ECO:0008006" key="4">
    <source>
        <dbReference type="Google" id="ProtNLM"/>
    </source>
</evidence>
<evidence type="ECO:0000313" key="2">
    <source>
        <dbReference type="EMBL" id="KZZ88823.1"/>
    </source>
</evidence>
<dbReference type="AlphaFoldDB" id="A0A162I5C7"/>
<accession>A0A162I5C7</accession>